<dbReference type="InterPro" id="IPR003769">
    <property type="entry name" value="ClpS_core"/>
</dbReference>
<evidence type="ECO:0000256" key="1">
    <source>
        <dbReference type="SAM" id="MobiDB-lite"/>
    </source>
</evidence>
<dbReference type="Pfam" id="PF02617">
    <property type="entry name" value="ClpS"/>
    <property type="match status" value="1"/>
</dbReference>
<dbReference type="GO" id="GO:0006508">
    <property type="term" value="P:proteolysis"/>
    <property type="evidence" value="ECO:0007669"/>
    <property type="project" value="InterPro"/>
</dbReference>
<dbReference type="InterPro" id="IPR022935">
    <property type="entry name" value="ClpS"/>
</dbReference>
<feature type="compositionally biased region" description="Low complexity" evidence="1">
    <location>
        <begin position="295"/>
        <end position="304"/>
    </location>
</feature>
<protein>
    <recommendedName>
        <fullName evidence="2">Adaptor protein ClpS core domain-containing protein</fullName>
    </recommendedName>
</protein>
<evidence type="ECO:0000259" key="2">
    <source>
        <dbReference type="Pfam" id="PF02617"/>
    </source>
</evidence>
<dbReference type="PANTHER" id="PTHR33473:SF17">
    <property type="entry name" value="ATP-DEPENDENT CLP PROTEASE ADAPTER PROTEIN CLPS1, CHLOROPLASTIC"/>
    <property type="match status" value="1"/>
</dbReference>
<dbReference type="EMBL" id="NBSK02000005">
    <property type="protein sequence ID" value="KAJ0204380.1"/>
    <property type="molecule type" value="Genomic_DNA"/>
</dbReference>
<dbReference type="PANTHER" id="PTHR33473">
    <property type="entry name" value="ATP-DEPENDENT CLP PROTEASE ADAPTER PROTEIN CLPS1, CHLOROPLASTIC"/>
    <property type="match status" value="1"/>
</dbReference>
<dbReference type="InterPro" id="IPR014719">
    <property type="entry name" value="Ribosomal_bL12_C/ClpS-like"/>
</dbReference>
<feature type="compositionally biased region" description="Basic and acidic residues" evidence="1">
    <location>
        <begin position="310"/>
        <end position="322"/>
    </location>
</feature>
<reference evidence="3 4" key="1">
    <citation type="journal article" date="2017" name="Nat. Commun.">
        <title>Genome assembly with in vitro proximity ligation data and whole-genome triplication in lettuce.</title>
        <authorList>
            <person name="Reyes-Chin-Wo S."/>
            <person name="Wang Z."/>
            <person name="Yang X."/>
            <person name="Kozik A."/>
            <person name="Arikit S."/>
            <person name="Song C."/>
            <person name="Xia L."/>
            <person name="Froenicke L."/>
            <person name="Lavelle D.O."/>
            <person name="Truco M.J."/>
            <person name="Xia R."/>
            <person name="Zhu S."/>
            <person name="Xu C."/>
            <person name="Xu H."/>
            <person name="Xu X."/>
            <person name="Cox K."/>
            <person name="Korf I."/>
            <person name="Meyers B.C."/>
            <person name="Michelmore R.W."/>
        </authorList>
    </citation>
    <scope>NUCLEOTIDE SEQUENCE [LARGE SCALE GENOMIC DNA]</scope>
    <source>
        <strain evidence="4">cv. Salinas</strain>
        <tissue evidence="3">Seedlings</tissue>
    </source>
</reference>
<sequence>MRVLKVHAHSESCRAVRFINEGLVILTGSPDCSILAIDIEIGSPVSYGWMFIQLVMDGCSRWGQMCLRKSLRCLPVDRIFVRMGAKDHIMNCYFDLRNNCHKRITLPYTGDKYLLHKQSTKWITVMTMATPRLEKGAGVLDKPVIEKTTPGRESEFDLRKSRKMAPPYRVMLHNDNYNKREYVVQVLMKGNLLNIDWLMQLTRIGRDAVLYVESLIESIMGGLEGLINILDSEGASTRSHLKLQMAFDGQERYMKRSWEPSDKADLHFVYKDVEGVSTQWDDIQRKLRNLPPKPFAFKPDPFTPAEDEDSKPKTKSRIDNKTEELKDLEDDLDDSCFLEEYKYLQLP</sequence>
<dbReference type="SUPFAM" id="SSF54736">
    <property type="entry name" value="ClpS-like"/>
    <property type="match status" value="1"/>
</dbReference>
<dbReference type="Gene3D" id="3.30.1390.10">
    <property type="match status" value="1"/>
</dbReference>
<dbReference type="Proteomes" id="UP000235145">
    <property type="component" value="Unassembled WGS sequence"/>
</dbReference>
<accession>A0A9R1VDZ7</accession>
<dbReference type="AlphaFoldDB" id="A0A9R1VDZ7"/>
<name>A0A9R1VDZ7_LACSA</name>
<gene>
    <name evidence="3" type="ORF">LSAT_V11C500235840</name>
</gene>
<evidence type="ECO:0000313" key="3">
    <source>
        <dbReference type="EMBL" id="KAJ0204380.1"/>
    </source>
</evidence>
<comment type="caution">
    <text evidence="3">The sequence shown here is derived from an EMBL/GenBank/DDBJ whole genome shotgun (WGS) entry which is preliminary data.</text>
</comment>
<feature type="domain" description="Adaptor protein ClpS core" evidence="2">
    <location>
        <begin position="165"/>
        <end position="189"/>
    </location>
</feature>
<keyword evidence="4" id="KW-1185">Reference proteome</keyword>
<organism evidence="3 4">
    <name type="scientific">Lactuca sativa</name>
    <name type="common">Garden lettuce</name>
    <dbReference type="NCBI Taxonomy" id="4236"/>
    <lineage>
        <taxon>Eukaryota</taxon>
        <taxon>Viridiplantae</taxon>
        <taxon>Streptophyta</taxon>
        <taxon>Embryophyta</taxon>
        <taxon>Tracheophyta</taxon>
        <taxon>Spermatophyta</taxon>
        <taxon>Magnoliopsida</taxon>
        <taxon>eudicotyledons</taxon>
        <taxon>Gunneridae</taxon>
        <taxon>Pentapetalae</taxon>
        <taxon>asterids</taxon>
        <taxon>campanulids</taxon>
        <taxon>Asterales</taxon>
        <taxon>Asteraceae</taxon>
        <taxon>Cichorioideae</taxon>
        <taxon>Cichorieae</taxon>
        <taxon>Lactucinae</taxon>
        <taxon>Lactuca</taxon>
    </lineage>
</organism>
<dbReference type="GO" id="GO:0030163">
    <property type="term" value="P:protein catabolic process"/>
    <property type="evidence" value="ECO:0007669"/>
    <property type="project" value="InterPro"/>
</dbReference>
<evidence type="ECO:0000313" key="4">
    <source>
        <dbReference type="Proteomes" id="UP000235145"/>
    </source>
</evidence>
<proteinExistence type="predicted"/>
<feature type="region of interest" description="Disordered" evidence="1">
    <location>
        <begin position="294"/>
        <end position="322"/>
    </location>
</feature>